<dbReference type="InterPro" id="IPR011600">
    <property type="entry name" value="Pept_C14_caspase"/>
</dbReference>
<dbReference type="AlphaFoldDB" id="A0A5N6RRK0"/>
<evidence type="ECO:0000313" key="4">
    <source>
        <dbReference type="Proteomes" id="UP000327013"/>
    </source>
</evidence>
<dbReference type="Gene3D" id="3.40.50.12660">
    <property type="match status" value="2"/>
</dbReference>
<dbReference type="SUPFAM" id="SSF52129">
    <property type="entry name" value="Caspase-like"/>
    <property type="match status" value="1"/>
</dbReference>
<evidence type="ECO:0000256" key="1">
    <source>
        <dbReference type="ARBA" id="ARBA00009005"/>
    </source>
</evidence>
<accession>A0A5N6RRK0</accession>
<organism evidence="3 4">
    <name type="scientific">Carpinus fangiana</name>
    <dbReference type="NCBI Taxonomy" id="176857"/>
    <lineage>
        <taxon>Eukaryota</taxon>
        <taxon>Viridiplantae</taxon>
        <taxon>Streptophyta</taxon>
        <taxon>Embryophyta</taxon>
        <taxon>Tracheophyta</taxon>
        <taxon>Spermatophyta</taxon>
        <taxon>Magnoliopsida</taxon>
        <taxon>eudicotyledons</taxon>
        <taxon>Gunneridae</taxon>
        <taxon>Pentapetalae</taxon>
        <taxon>rosids</taxon>
        <taxon>fabids</taxon>
        <taxon>Fagales</taxon>
        <taxon>Betulaceae</taxon>
        <taxon>Carpinus</taxon>
    </lineage>
</organism>
<keyword evidence="4" id="KW-1185">Reference proteome</keyword>
<comment type="similarity">
    <text evidence="1">Belongs to the peptidase C14B family.</text>
</comment>
<feature type="domain" description="Peptidase C14 caspase" evidence="2">
    <location>
        <begin position="8"/>
        <end position="302"/>
    </location>
</feature>
<proteinExistence type="inferred from homology"/>
<reference evidence="3 4" key="1">
    <citation type="submission" date="2019-06" db="EMBL/GenBank/DDBJ databases">
        <title>A chromosomal-level reference genome of Carpinus fangiana (Coryloideae, Betulaceae).</title>
        <authorList>
            <person name="Yang X."/>
            <person name="Wang Z."/>
            <person name="Zhang L."/>
            <person name="Hao G."/>
            <person name="Liu J."/>
            <person name="Yang Y."/>
        </authorList>
    </citation>
    <scope>NUCLEOTIDE SEQUENCE [LARGE SCALE GENOMIC DNA]</scope>
    <source>
        <strain evidence="3">Cfa_2016G</strain>
        <tissue evidence="3">Leaf</tissue>
    </source>
</reference>
<dbReference type="InterPro" id="IPR029030">
    <property type="entry name" value="Caspase-like_dom_sf"/>
</dbReference>
<protein>
    <recommendedName>
        <fullName evidence="2">Peptidase C14 caspase domain-containing protein</fullName>
    </recommendedName>
</protein>
<dbReference type="EMBL" id="CM017328">
    <property type="protein sequence ID" value="KAE8125066.1"/>
    <property type="molecule type" value="Genomic_DNA"/>
</dbReference>
<dbReference type="PANTHER" id="PTHR48104">
    <property type="entry name" value="METACASPASE-4"/>
    <property type="match status" value="1"/>
</dbReference>
<dbReference type="GO" id="GO:0004197">
    <property type="term" value="F:cysteine-type endopeptidase activity"/>
    <property type="evidence" value="ECO:0007669"/>
    <property type="project" value="InterPro"/>
</dbReference>
<dbReference type="GO" id="GO:0005737">
    <property type="term" value="C:cytoplasm"/>
    <property type="evidence" value="ECO:0007669"/>
    <property type="project" value="TreeGrafter"/>
</dbReference>
<name>A0A5N6RRK0_9ROSI</name>
<evidence type="ECO:0000313" key="3">
    <source>
        <dbReference type="EMBL" id="KAE8125066.1"/>
    </source>
</evidence>
<evidence type="ECO:0000259" key="2">
    <source>
        <dbReference type="Pfam" id="PF00656"/>
    </source>
</evidence>
<dbReference type="PANTHER" id="PTHR48104:SF7">
    <property type="entry name" value="METACASPASE-9"/>
    <property type="match status" value="1"/>
</dbReference>
<dbReference type="OrthoDB" id="3223806at2759"/>
<sequence length="314" mass="34303">MEKSSGKKRAAVLVGCNYPNTPHELYGCINDVLGMREVLVKELGFEWRHIELLTDAPGSSVMPTGANIKKAMDRMVDEAQSGDVLFFHYSGHGTTIPSSKPGHPFRQDEAIVPSDFNLITDVDFREIVNRVPKGASFTIVSDSCHSGGLIDKEKEQIGPSSVTTKECSSTPKTIPFESILQHLTSLTSINTSDIGTHLLQFFGADASLKFRLRPLELDLLADDEGILLSGCQANETSADMKPMIAGEKAYGAFSHALQRVLEDHDHVDVGRPLISNRQLVLMTRKALQAAGFAQHPCLYCSDHNADAPFLSHSL</sequence>
<dbReference type="GO" id="GO:0006508">
    <property type="term" value="P:proteolysis"/>
    <property type="evidence" value="ECO:0007669"/>
    <property type="project" value="InterPro"/>
</dbReference>
<gene>
    <name evidence="3" type="ORF">FH972_019903</name>
</gene>
<dbReference type="InterPro" id="IPR050452">
    <property type="entry name" value="Metacaspase"/>
</dbReference>
<dbReference type="Pfam" id="PF00656">
    <property type="entry name" value="Peptidase_C14"/>
    <property type="match status" value="1"/>
</dbReference>
<dbReference type="Proteomes" id="UP000327013">
    <property type="component" value="Chromosome 8"/>
</dbReference>